<feature type="transmembrane region" description="Helical" evidence="1">
    <location>
        <begin position="160"/>
        <end position="182"/>
    </location>
</feature>
<keyword evidence="1" id="KW-1133">Transmembrane helix</keyword>
<dbReference type="AlphaFoldDB" id="A0A9N8D4E1"/>
<comment type="caution">
    <text evidence="2">The sequence shown here is derived from an EMBL/GenBank/DDBJ whole genome shotgun (WGS) entry which is preliminary data.</text>
</comment>
<evidence type="ECO:0000256" key="1">
    <source>
        <dbReference type="SAM" id="Phobius"/>
    </source>
</evidence>
<keyword evidence="1" id="KW-0812">Transmembrane</keyword>
<keyword evidence="1" id="KW-0472">Membrane</keyword>
<evidence type="ECO:0000313" key="2">
    <source>
        <dbReference type="EMBL" id="CAB9496147.1"/>
    </source>
</evidence>
<sequence length="205" mass="22389">MARHWQGERALQAATANSNINYVILRAGKLVPDHEFPSDAPTGLTYGQGDAFWFFGVAGIPGMCNTQLARSVRTAMKVQGQYTVEVTGGTTDANDPKAFLALQQDQPLQEAIPGLADHSEEQVLSIALQCHEQALVDFAIYAGGFGLLFVLLMLRVQWGIPARIIALLFMPILFVLFWTFVMSDKSVEDCLRTAAAAAQTKTNEL</sequence>
<feature type="transmembrane region" description="Helical" evidence="1">
    <location>
        <begin position="134"/>
        <end position="154"/>
    </location>
</feature>
<evidence type="ECO:0008006" key="4">
    <source>
        <dbReference type="Google" id="ProtNLM"/>
    </source>
</evidence>
<organism evidence="2 3">
    <name type="scientific">Seminavis robusta</name>
    <dbReference type="NCBI Taxonomy" id="568900"/>
    <lineage>
        <taxon>Eukaryota</taxon>
        <taxon>Sar</taxon>
        <taxon>Stramenopiles</taxon>
        <taxon>Ochrophyta</taxon>
        <taxon>Bacillariophyta</taxon>
        <taxon>Bacillariophyceae</taxon>
        <taxon>Bacillariophycidae</taxon>
        <taxon>Naviculales</taxon>
        <taxon>Naviculaceae</taxon>
        <taxon>Seminavis</taxon>
    </lineage>
</organism>
<gene>
    <name evidence="2" type="ORF">SEMRO_2_G001230.1</name>
</gene>
<name>A0A9N8D4E1_9STRA</name>
<protein>
    <recommendedName>
        <fullName evidence="4">NAD(P)-binding domain-containing protein</fullName>
    </recommendedName>
</protein>
<dbReference type="Proteomes" id="UP001153069">
    <property type="component" value="Unassembled WGS sequence"/>
</dbReference>
<keyword evidence="3" id="KW-1185">Reference proteome</keyword>
<proteinExistence type="predicted"/>
<reference evidence="2" key="1">
    <citation type="submission" date="2020-06" db="EMBL/GenBank/DDBJ databases">
        <authorList>
            <consortium name="Plant Systems Biology data submission"/>
        </authorList>
    </citation>
    <scope>NUCLEOTIDE SEQUENCE</scope>
    <source>
        <strain evidence="2">D6</strain>
    </source>
</reference>
<dbReference type="EMBL" id="CAICTM010000002">
    <property type="protein sequence ID" value="CAB9496147.1"/>
    <property type="molecule type" value="Genomic_DNA"/>
</dbReference>
<evidence type="ECO:0000313" key="3">
    <source>
        <dbReference type="Proteomes" id="UP001153069"/>
    </source>
</evidence>
<accession>A0A9N8D4E1</accession>